<dbReference type="EMBL" id="FNKX01000004">
    <property type="protein sequence ID" value="SDR61532.1"/>
    <property type="molecule type" value="Genomic_DNA"/>
</dbReference>
<dbReference type="AlphaFoldDB" id="A0A1H1KHH6"/>
<dbReference type="STRING" id="157910.SAMN05445850_7811"/>
<protein>
    <submittedName>
        <fullName evidence="1">Uncharacterized protein</fullName>
    </submittedName>
</protein>
<proteinExistence type="predicted"/>
<organism evidence="1 2">
    <name type="scientific">Paraburkholderia tuberum</name>
    <dbReference type="NCBI Taxonomy" id="157910"/>
    <lineage>
        <taxon>Bacteria</taxon>
        <taxon>Pseudomonadati</taxon>
        <taxon>Pseudomonadota</taxon>
        <taxon>Betaproteobacteria</taxon>
        <taxon>Burkholderiales</taxon>
        <taxon>Burkholderiaceae</taxon>
        <taxon>Paraburkholderia</taxon>
    </lineage>
</organism>
<reference evidence="2" key="1">
    <citation type="submission" date="2016-10" db="EMBL/GenBank/DDBJ databases">
        <authorList>
            <person name="Varghese N."/>
            <person name="Submissions S."/>
        </authorList>
    </citation>
    <scope>NUCLEOTIDE SEQUENCE [LARGE SCALE GENOMIC DNA]</scope>
    <source>
        <strain evidence="2">DUS833</strain>
    </source>
</reference>
<accession>A0A1H1KHH6</accession>
<evidence type="ECO:0000313" key="2">
    <source>
        <dbReference type="Proteomes" id="UP000199365"/>
    </source>
</evidence>
<dbReference type="Proteomes" id="UP000199365">
    <property type="component" value="Unassembled WGS sequence"/>
</dbReference>
<gene>
    <name evidence="1" type="ORF">SAMN05445850_7811</name>
</gene>
<sequence>MGLSFLDARRISKPATMPVRIPFWAFALDVHSVGVAT</sequence>
<keyword evidence="2" id="KW-1185">Reference proteome</keyword>
<evidence type="ECO:0000313" key="1">
    <source>
        <dbReference type="EMBL" id="SDR61532.1"/>
    </source>
</evidence>
<name>A0A1H1KHH6_9BURK</name>